<dbReference type="PANTHER" id="PTHR35185:SF2">
    <property type="entry name" value="EXTRACELLULAR PROLINE-SERINE RICH PROTEIN (AFU_ORTHOLOGUE AFUA_8G07090)"/>
    <property type="match status" value="1"/>
</dbReference>
<dbReference type="InterPro" id="IPR052479">
    <property type="entry name" value="GPI-anchor_Adhesion_Reg"/>
</dbReference>
<dbReference type="EMBL" id="KV875105">
    <property type="protein sequence ID" value="OIW23917.1"/>
    <property type="molecule type" value="Genomic_DNA"/>
</dbReference>
<sequence length="195" mass="20710">MRVLSLLALASSVAAIQFTSPAANSTVTKGTNVDLTWSSVDTDAESFNVFLVNFKNWPPYYQQLTAGEVETSAGSVSVRIPCDIDSSWGYQFNAINGTNVYVIYAQTDIFSVTGDCVEPAPVDTCPPATATVTVTHAVRTPVLPTTTVIAGWCSDYNHPVILTAAPTATANPVFASTSTIYQTVYRDFSEGCGAC</sequence>
<dbReference type="InParanoid" id="A0A1J7I8Y6"/>
<feature type="domain" description="Yeast cell wall synthesis Kre9/Knh1-like N-terminal" evidence="3">
    <location>
        <begin position="20"/>
        <end position="112"/>
    </location>
</feature>
<dbReference type="OrthoDB" id="5420143at2759"/>
<dbReference type="STRING" id="1408157.A0A1J7I8Y6"/>
<feature type="chain" id="PRO_5012430575" description="Yeast cell wall synthesis Kre9/Knh1-like N-terminal domain-containing protein" evidence="2">
    <location>
        <begin position="16"/>
        <end position="195"/>
    </location>
</feature>
<name>A0A1J7I8Y6_9PEZI</name>
<evidence type="ECO:0000256" key="2">
    <source>
        <dbReference type="SAM" id="SignalP"/>
    </source>
</evidence>
<keyword evidence="5" id="KW-1185">Reference proteome</keyword>
<dbReference type="Proteomes" id="UP000182658">
    <property type="component" value="Unassembled WGS sequence"/>
</dbReference>
<organism evidence="4 5">
    <name type="scientific">Coniochaeta ligniaria NRRL 30616</name>
    <dbReference type="NCBI Taxonomy" id="1408157"/>
    <lineage>
        <taxon>Eukaryota</taxon>
        <taxon>Fungi</taxon>
        <taxon>Dikarya</taxon>
        <taxon>Ascomycota</taxon>
        <taxon>Pezizomycotina</taxon>
        <taxon>Sordariomycetes</taxon>
        <taxon>Sordariomycetidae</taxon>
        <taxon>Coniochaetales</taxon>
        <taxon>Coniochaetaceae</taxon>
        <taxon>Coniochaeta</taxon>
    </lineage>
</organism>
<gene>
    <name evidence="4" type="ORF">CONLIGDRAFT_692747</name>
</gene>
<dbReference type="AlphaFoldDB" id="A0A1J7I8Y6"/>
<accession>A0A1J7I8Y6</accession>
<reference evidence="4 5" key="1">
    <citation type="submission" date="2016-10" db="EMBL/GenBank/DDBJ databases">
        <title>Draft genome sequence of Coniochaeta ligniaria NRRL30616, a lignocellulolytic fungus for bioabatement of inhibitors in plant biomass hydrolysates.</title>
        <authorList>
            <consortium name="DOE Joint Genome Institute"/>
            <person name="Jimenez D.J."/>
            <person name="Hector R.E."/>
            <person name="Riley R."/>
            <person name="Sun H."/>
            <person name="Grigoriev I.V."/>
            <person name="Van Elsas J.D."/>
            <person name="Nichols N.N."/>
        </authorList>
    </citation>
    <scope>NUCLEOTIDE SEQUENCE [LARGE SCALE GENOMIC DNA]</scope>
    <source>
        <strain evidence="4 5">NRRL 30616</strain>
    </source>
</reference>
<protein>
    <recommendedName>
        <fullName evidence="3">Yeast cell wall synthesis Kre9/Knh1-like N-terminal domain-containing protein</fullName>
    </recommendedName>
</protein>
<evidence type="ECO:0000259" key="3">
    <source>
        <dbReference type="Pfam" id="PF10342"/>
    </source>
</evidence>
<evidence type="ECO:0000313" key="4">
    <source>
        <dbReference type="EMBL" id="OIW23917.1"/>
    </source>
</evidence>
<evidence type="ECO:0000313" key="5">
    <source>
        <dbReference type="Proteomes" id="UP000182658"/>
    </source>
</evidence>
<dbReference type="InterPro" id="IPR018466">
    <property type="entry name" value="Kre9/Knh1-like_N"/>
</dbReference>
<keyword evidence="1 2" id="KW-0732">Signal</keyword>
<dbReference type="Pfam" id="PF10342">
    <property type="entry name" value="Kre9_KNH"/>
    <property type="match status" value="1"/>
</dbReference>
<feature type="signal peptide" evidence="2">
    <location>
        <begin position="1"/>
        <end position="15"/>
    </location>
</feature>
<proteinExistence type="predicted"/>
<dbReference type="PANTHER" id="PTHR35185">
    <property type="entry name" value="SERINE/THREONINE-RICH PROTEIN ADG2-RELATED"/>
    <property type="match status" value="1"/>
</dbReference>
<evidence type="ECO:0000256" key="1">
    <source>
        <dbReference type="ARBA" id="ARBA00022729"/>
    </source>
</evidence>